<dbReference type="Pfam" id="PF10558">
    <property type="entry name" value="MTP18"/>
    <property type="match status" value="1"/>
</dbReference>
<feature type="compositionally biased region" description="Basic and acidic residues" evidence="4">
    <location>
        <begin position="273"/>
        <end position="283"/>
    </location>
</feature>
<accession>S3CTB9</accession>
<name>S3CTB9_GLAL2</name>
<dbReference type="KEGG" id="glz:GLAREA_09394"/>
<dbReference type="GO" id="GO:0005739">
    <property type="term" value="C:mitochondrion"/>
    <property type="evidence" value="ECO:0007669"/>
    <property type="project" value="TreeGrafter"/>
</dbReference>
<evidence type="ECO:0000256" key="1">
    <source>
        <dbReference type="ARBA" id="ARBA00009224"/>
    </source>
</evidence>
<reference evidence="5 6" key="1">
    <citation type="journal article" date="2013" name="BMC Genomics">
        <title>Genomics-driven discovery of the pneumocandin biosynthetic gene cluster in the fungus Glarea lozoyensis.</title>
        <authorList>
            <person name="Chen L."/>
            <person name="Yue Q."/>
            <person name="Zhang X."/>
            <person name="Xiang M."/>
            <person name="Wang C."/>
            <person name="Li S."/>
            <person name="Che Y."/>
            <person name="Ortiz-Lopez F.J."/>
            <person name="Bills G.F."/>
            <person name="Liu X."/>
            <person name="An Z."/>
        </authorList>
    </citation>
    <scope>NUCLEOTIDE SEQUENCE [LARGE SCALE GENOMIC DNA]</scope>
    <source>
        <strain evidence="6">ATCC 20868 / MF5171</strain>
    </source>
</reference>
<dbReference type="GO" id="GO:0000266">
    <property type="term" value="P:mitochondrial fission"/>
    <property type="evidence" value="ECO:0007669"/>
    <property type="project" value="TreeGrafter"/>
</dbReference>
<dbReference type="PANTHER" id="PTHR11001">
    <property type="entry name" value="MITOCHONDRIAL FISSION PROCESS PROTEIN 1"/>
    <property type="match status" value="1"/>
</dbReference>
<dbReference type="InterPro" id="IPR019560">
    <property type="entry name" value="Mitochondrial_18_kDa_protein"/>
</dbReference>
<dbReference type="RefSeq" id="XP_008084182.1">
    <property type="nucleotide sequence ID" value="XM_008085991.1"/>
</dbReference>
<feature type="region of interest" description="Disordered" evidence="4">
    <location>
        <begin position="260"/>
        <end position="283"/>
    </location>
</feature>
<organism evidence="5 6">
    <name type="scientific">Glarea lozoyensis (strain ATCC 20868 / MF5171)</name>
    <dbReference type="NCBI Taxonomy" id="1116229"/>
    <lineage>
        <taxon>Eukaryota</taxon>
        <taxon>Fungi</taxon>
        <taxon>Dikarya</taxon>
        <taxon>Ascomycota</taxon>
        <taxon>Pezizomycotina</taxon>
        <taxon>Leotiomycetes</taxon>
        <taxon>Helotiales</taxon>
        <taxon>Helotiaceae</taxon>
        <taxon>Glarea</taxon>
    </lineage>
</organism>
<feature type="compositionally biased region" description="Basic and acidic residues" evidence="4">
    <location>
        <begin position="1"/>
        <end position="12"/>
    </location>
</feature>
<dbReference type="AlphaFoldDB" id="S3CTB9"/>
<dbReference type="EMBL" id="KE145368">
    <property type="protein sequence ID" value="EPE28274.1"/>
    <property type="molecule type" value="Genomic_DNA"/>
</dbReference>
<dbReference type="eggNOG" id="ENOG502RZGV">
    <property type="taxonomic scope" value="Eukaryota"/>
</dbReference>
<dbReference type="OMA" id="EHATEWI"/>
<dbReference type="Proteomes" id="UP000016922">
    <property type="component" value="Unassembled WGS sequence"/>
</dbReference>
<feature type="region of interest" description="Disordered" evidence="4">
    <location>
        <begin position="1"/>
        <end position="24"/>
    </location>
</feature>
<dbReference type="HOGENOM" id="CLU_053720_0_0_1"/>
<sequence length="283" mass="30892">MAGNDSDKKDIRGPPPTGLPAAEKLPAGLQKIVDKSDADESFYDELYEGSAPQTTDTNLRYAAYLTRVRTALLSAQRYVAYTSDIGESFRPVAHPNWVRAAYGISWAYIAGDVAHEGYKAYCANQRVLHPDLPRKAAPQNYNNAQNTVSNAEAIAEETNLQPGTVAPINDWRTVMVQRGLFQSIASMGLPAFTIHSIVRYSGRALKGNRNIKIRTYGPIGLGLAAVPALPYLFDKPVEEAVEWIFHKGFEVVGGKEAVGTSPSTGREAALNLDQKKAVKEKEL</sequence>
<proteinExistence type="inferred from homology"/>
<comment type="similarity">
    <text evidence="1">Belongs to the MTFP1 family.</text>
</comment>
<evidence type="ECO:0000256" key="3">
    <source>
        <dbReference type="ARBA" id="ARBA00029631"/>
    </source>
</evidence>
<evidence type="ECO:0000313" key="6">
    <source>
        <dbReference type="Proteomes" id="UP000016922"/>
    </source>
</evidence>
<keyword evidence="6" id="KW-1185">Reference proteome</keyword>
<gene>
    <name evidence="5" type="ORF">GLAREA_09394</name>
</gene>
<protein>
    <recommendedName>
        <fullName evidence="2">Mitochondrial fission process protein 1</fullName>
    </recommendedName>
    <alternativeName>
        <fullName evidence="3">Mitochondrial 18 kDa protein</fullName>
    </alternativeName>
</protein>
<evidence type="ECO:0000256" key="4">
    <source>
        <dbReference type="SAM" id="MobiDB-lite"/>
    </source>
</evidence>
<dbReference type="GeneID" id="19468442"/>
<dbReference type="PANTHER" id="PTHR11001:SF2">
    <property type="entry name" value="MITOCHONDRIAL FISSION PROCESS PROTEIN 1"/>
    <property type="match status" value="1"/>
</dbReference>
<evidence type="ECO:0000256" key="2">
    <source>
        <dbReference type="ARBA" id="ARBA00017835"/>
    </source>
</evidence>
<dbReference type="OrthoDB" id="424969at2759"/>
<evidence type="ECO:0000313" key="5">
    <source>
        <dbReference type="EMBL" id="EPE28274.1"/>
    </source>
</evidence>